<evidence type="ECO:0000313" key="2">
    <source>
        <dbReference type="WBParaSite" id="RSKR_0000480000.1"/>
    </source>
</evidence>
<sequence>MTILKQGSIFRFDGKRWHECWMILNFEIAYLQFALYKTNHARKEIERKFNFTNNGGEVRFGSTCVNIAGFPQTSNDFRIHPHSYMAMKVEHVVKKKTGFKTLWLSFLSTEDMFDFIKTVSVSLTFLKVQPPMPLCEDQENALNHYKPTMFNISNDWDQFYNNPSNLNENIGMKAQSVDALQAAIRAEKDKNNGRKRSNSEGVLQHQLVNAAPDYASDSEQESECNSEYDYKKYPKMTTKSYDTKSPKLMRRAKEIDEERSLTIDIPNKHHHTYNKSSPKQTYRYEKHVNKTPKENEHIPSSPIQTKTYTSSPIKNYSSTMNYSPSPIKNYSPTMNYSSSPPTKNYPAPPIPTQQIVYKNTIHHEMDPQIQDNYDYYEDGSIEKGEIITYPTKEHRKNSLDEIESLYSDKSDDMPPRIISVIYSNETHRRHSPVLYDTNSYIYKRVGKDPKHSNQSTVERTNSTRKKITPIHIYKVPIKITPRYSPIPMNEAPYPQQQHTIVHNKPDISNVKTSYPPIIPSETRPISPVLHVYKPAVQLHTTMSPAVQLSPVQNITSSHPNLSIHSTHSTHSPQFNDMENKFTRMKSEANSDIITRRKSSIHSIEIEDKNGIQEIITQKITMEESKFLS</sequence>
<organism evidence="1 2">
    <name type="scientific">Rhabditophanes sp. KR3021</name>
    <dbReference type="NCBI Taxonomy" id="114890"/>
    <lineage>
        <taxon>Eukaryota</taxon>
        <taxon>Metazoa</taxon>
        <taxon>Ecdysozoa</taxon>
        <taxon>Nematoda</taxon>
        <taxon>Chromadorea</taxon>
        <taxon>Rhabditida</taxon>
        <taxon>Tylenchina</taxon>
        <taxon>Panagrolaimomorpha</taxon>
        <taxon>Strongyloidoidea</taxon>
        <taxon>Alloionematidae</taxon>
        <taxon>Rhabditophanes</taxon>
    </lineage>
</organism>
<name>A0AC35TWP5_9BILA</name>
<accession>A0AC35TWP5</accession>
<dbReference type="Proteomes" id="UP000095286">
    <property type="component" value="Unplaced"/>
</dbReference>
<dbReference type="WBParaSite" id="RSKR_0000480000.1">
    <property type="protein sequence ID" value="RSKR_0000480000.1"/>
    <property type="gene ID" value="RSKR_0000480000"/>
</dbReference>
<proteinExistence type="predicted"/>
<evidence type="ECO:0000313" key="1">
    <source>
        <dbReference type="Proteomes" id="UP000095286"/>
    </source>
</evidence>
<protein>
    <submittedName>
        <fullName evidence="2">IRS-type PTB domain-containing protein</fullName>
    </submittedName>
</protein>
<reference evidence="2" key="1">
    <citation type="submission" date="2016-11" db="UniProtKB">
        <authorList>
            <consortium name="WormBaseParasite"/>
        </authorList>
    </citation>
    <scope>IDENTIFICATION</scope>
    <source>
        <strain evidence="2">KR3021</strain>
    </source>
</reference>